<dbReference type="Gene3D" id="3.40.640.10">
    <property type="entry name" value="Type I PLP-dependent aspartate aminotransferase-like (Major domain)"/>
    <property type="match status" value="1"/>
</dbReference>
<dbReference type="InterPro" id="IPR015422">
    <property type="entry name" value="PyrdxlP-dep_Trfase_small"/>
</dbReference>
<accession>A0A9W4RMH9</accession>
<organism evidence="2 3">
    <name type="scientific">Colletotrichum noveboracense</name>
    <dbReference type="NCBI Taxonomy" id="2664923"/>
    <lineage>
        <taxon>Eukaryota</taxon>
        <taxon>Fungi</taxon>
        <taxon>Dikarya</taxon>
        <taxon>Ascomycota</taxon>
        <taxon>Pezizomycotina</taxon>
        <taxon>Sordariomycetes</taxon>
        <taxon>Hypocreomycetidae</taxon>
        <taxon>Glomerellales</taxon>
        <taxon>Glomerellaceae</taxon>
        <taxon>Colletotrichum</taxon>
        <taxon>Colletotrichum gloeosporioides species complex</taxon>
    </lineage>
</organism>
<dbReference type="PIRSF" id="PIRSF000390">
    <property type="entry name" value="PLP_StrS"/>
    <property type="match status" value="1"/>
</dbReference>
<evidence type="ECO:0008006" key="4">
    <source>
        <dbReference type="Google" id="ProtNLM"/>
    </source>
</evidence>
<sequence>MSHNSFQEIPWATDQQPKPSNTISNATNMIPHSRPIHLPNSLQYVNDVLTTGKLAQGAYTRRCEKWLKSLMQSGEAFLVTSGTTALEMAAMVVNIQPGNEVILPSYTFVSTVNAFVARGATPVFVDIEKDTMNMDISLVEAAITPRTRAIVTVHYAGISCDMDALMEVASRYDLFVIEDAAQGLASKYRGTFLGTIGHIGCISFHETKNFTSGGQGGAVLINRDELVERAEIVYDNGTNRVQFLREKLPSYEWQDVGSNHIMSEVLAALLWSQLEMAHAIQRTRLRIWNTYWASLQPLSKSSGGFELPKLPEGCEQNGHIFYLKLRDASRRSSFIQFMKESQVAVSSHYTPLHLSPIGQRIGRFVGEDKNTSRASSQLVRLPIYFGLSEDDQAKVIAAVHKFFDHGK</sequence>
<evidence type="ECO:0000313" key="3">
    <source>
        <dbReference type="Proteomes" id="UP001152533"/>
    </source>
</evidence>
<dbReference type="PANTHER" id="PTHR30244:SF34">
    <property type="entry name" value="DTDP-4-AMINO-4,6-DIDEOXYGALACTOSE TRANSAMINASE"/>
    <property type="match status" value="1"/>
</dbReference>
<gene>
    <name evidence="2" type="ORF">CGXH109_LOCUS33312</name>
</gene>
<dbReference type="NCBIfam" id="TIGR02379">
    <property type="entry name" value="ECA_wecE"/>
    <property type="match status" value="1"/>
</dbReference>
<dbReference type="AlphaFoldDB" id="A0A9W4RMH9"/>
<keyword evidence="3" id="KW-1185">Reference proteome</keyword>
<reference evidence="2" key="1">
    <citation type="submission" date="2022-08" db="EMBL/GenBank/DDBJ databases">
        <authorList>
            <person name="Giroux E."/>
            <person name="Giroux E."/>
        </authorList>
    </citation>
    <scope>NUCLEOTIDE SEQUENCE</scope>
    <source>
        <strain evidence="2">H1091258</strain>
    </source>
</reference>
<dbReference type="InterPro" id="IPR012749">
    <property type="entry name" value="WecE-like"/>
</dbReference>
<name>A0A9W4RMH9_9PEZI</name>
<dbReference type="NCBIfam" id="NF008687">
    <property type="entry name" value="PRK11706.1"/>
    <property type="match status" value="1"/>
</dbReference>
<dbReference type="CDD" id="cd00616">
    <property type="entry name" value="AHBA_syn"/>
    <property type="match status" value="1"/>
</dbReference>
<dbReference type="EMBL" id="CAMGZC010000151">
    <property type="protein sequence ID" value="CAI0644214.1"/>
    <property type="molecule type" value="Genomic_DNA"/>
</dbReference>
<dbReference type="Gene3D" id="3.90.1150.10">
    <property type="entry name" value="Aspartate Aminotransferase, domain 1"/>
    <property type="match status" value="1"/>
</dbReference>
<dbReference type="InterPro" id="IPR015421">
    <property type="entry name" value="PyrdxlP-dep_Trfase_major"/>
</dbReference>
<evidence type="ECO:0000256" key="1">
    <source>
        <dbReference type="SAM" id="MobiDB-lite"/>
    </source>
</evidence>
<dbReference type="GO" id="GO:0019180">
    <property type="term" value="F:dTDP-4-amino-4,6-dideoxygalactose transaminase activity"/>
    <property type="evidence" value="ECO:0007669"/>
    <property type="project" value="TreeGrafter"/>
</dbReference>
<dbReference type="PANTHER" id="PTHR30244">
    <property type="entry name" value="TRANSAMINASE"/>
    <property type="match status" value="1"/>
</dbReference>
<proteinExistence type="predicted"/>
<comment type="caution">
    <text evidence="2">The sequence shown here is derived from an EMBL/GenBank/DDBJ whole genome shotgun (WGS) entry which is preliminary data.</text>
</comment>
<protein>
    <recommendedName>
        <fullName evidence="4">dTDP-4-amino-4,6-dideoxygalactose transaminase</fullName>
    </recommendedName>
</protein>
<dbReference type="InterPro" id="IPR015424">
    <property type="entry name" value="PyrdxlP-dep_Trfase"/>
</dbReference>
<dbReference type="Pfam" id="PF01041">
    <property type="entry name" value="DegT_DnrJ_EryC1"/>
    <property type="match status" value="1"/>
</dbReference>
<dbReference type="GO" id="GO:0000271">
    <property type="term" value="P:polysaccharide biosynthetic process"/>
    <property type="evidence" value="ECO:0007669"/>
    <property type="project" value="TreeGrafter"/>
</dbReference>
<evidence type="ECO:0000313" key="2">
    <source>
        <dbReference type="EMBL" id="CAI0644214.1"/>
    </source>
</evidence>
<dbReference type="SUPFAM" id="SSF53383">
    <property type="entry name" value="PLP-dependent transferases"/>
    <property type="match status" value="1"/>
</dbReference>
<dbReference type="InterPro" id="IPR000653">
    <property type="entry name" value="DegT/StrS_aminotransferase"/>
</dbReference>
<dbReference type="Proteomes" id="UP001152533">
    <property type="component" value="Unassembled WGS sequence"/>
</dbReference>
<dbReference type="GO" id="GO:0030170">
    <property type="term" value="F:pyridoxal phosphate binding"/>
    <property type="evidence" value="ECO:0007669"/>
    <property type="project" value="TreeGrafter"/>
</dbReference>
<feature type="region of interest" description="Disordered" evidence="1">
    <location>
        <begin position="1"/>
        <end position="24"/>
    </location>
</feature>